<name>A0AAJ0G7X2_9PEZI</name>
<evidence type="ECO:0000313" key="2">
    <source>
        <dbReference type="EMBL" id="KAK3052588.1"/>
    </source>
</evidence>
<feature type="domain" description="Heterokaryon incompatibility" evidence="1">
    <location>
        <begin position="225"/>
        <end position="340"/>
    </location>
</feature>
<sequence>MANAGQYRLCWRCERLLQDLSVESYGHMPVEYLHPPPALLTERPTYDQRNKQRSLLPLHTCLQSVWESQQPGCALCLEIPTEGLPDHTVVISSFTPQFRAVDPTPSSRWECLEEFDLHIKLYPPNPERPRKFDTPSFWHRMNLVRVDESQDLRQMAERARAEGSTGHANVSRLAHGWLQVCLRQHSRCAPNTQPLWTPARLLRVDQGSVRLVETSLDKPREQQAYATLSHCWGGASFLVLDDDTDEGLRSGVGLSQLPRNLTDPAVITRHLGVAWLWIHSLCIMQAGEGSVEDKKREIASMADIYENAIFSISATATHCPPDGLFREGGSSNLQPKSTHQPKYHLTRACSKEAAVRFDDLGEDRRCIALLLIQIDFDPEDVDWEEPRYVLGLALRMVDDRTYLRLGNITQRLDKELGLYHDFMRQPLQSMTSI</sequence>
<comment type="caution">
    <text evidence="2">The sequence shown here is derived from an EMBL/GenBank/DDBJ whole genome shotgun (WGS) entry which is preliminary data.</text>
</comment>
<reference evidence="2" key="1">
    <citation type="submission" date="2023-04" db="EMBL/GenBank/DDBJ databases">
        <title>Black Yeasts Isolated from many extreme environments.</title>
        <authorList>
            <person name="Coleine C."/>
            <person name="Stajich J.E."/>
            <person name="Selbmann L."/>
        </authorList>
    </citation>
    <scope>NUCLEOTIDE SEQUENCE</scope>
    <source>
        <strain evidence="2">CCFEE 5312</strain>
    </source>
</reference>
<dbReference type="Proteomes" id="UP001271007">
    <property type="component" value="Unassembled WGS sequence"/>
</dbReference>
<dbReference type="PANTHER" id="PTHR33112:SF8">
    <property type="entry name" value="HETEROKARYON INCOMPATIBILITY DOMAIN-CONTAINING PROTEIN"/>
    <property type="match status" value="1"/>
</dbReference>
<dbReference type="Pfam" id="PF06985">
    <property type="entry name" value="HET"/>
    <property type="match status" value="1"/>
</dbReference>
<evidence type="ECO:0000259" key="1">
    <source>
        <dbReference type="Pfam" id="PF06985"/>
    </source>
</evidence>
<dbReference type="InterPro" id="IPR010730">
    <property type="entry name" value="HET"/>
</dbReference>
<dbReference type="EMBL" id="JAWDJX010000020">
    <property type="protein sequence ID" value="KAK3052588.1"/>
    <property type="molecule type" value="Genomic_DNA"/>
</dbReference>
<proteinExistence type="predicted"/>
<evidence type="ECO:0000313" key="3">
    <source>
        <dbReference type="Proteomes" id="UP001271007"/>
    </source>
</evidence>
<dbReference type="AlphaFoldDB" id="A0AAJ0G7X2"/>
<protein>
    <recommendedName>
        <fullName evidence="1">Heterokaryon incompatibility domain-containing protein</fullName>
    </recommendedName>
</protein>
<organism evidence="2 3">
    <name type="scientific">Extremus antarcticus</name>
    <dbReference type="NCBI Taxonomy" id="702011"/>
    <lineage>
        <taxon>Eukaryota</taxon>
        <taxon>Fungi</taxon>
        <taxon>Dikarya</taxon>
        <taxon>Ascomycota</taxon>
        <taxon>Pezizomycotina</taxon>
        <taxon>Dothideomycetes</taxon>
        <taxon>Dothideomycetidae</taxon>
        <taxon>Mycosphaerellales</taxon>
        <taxon>Extremaceae</taxon>
        <taxon>Extremus</taxon>
    </lineage>
</organism>
<dbReference type="PANTHER" id="PTHR33112">
    <property type="entry name" value="DOMAIN PROTEIN, PUTATIVE-RELATED"/>
    <property type="match status" value="1"/>
</dbReference>
<accession>A0AAJ0G7X2</accession>
<gene>
    <name evidence="2" type="ORF">LTR09_006443</name>
</gene>
<keyword evidence="3" id="KW-1185">Reference proteome</keyword>